<evidence type="ECO:0000256" key="1">
    <source>
        <dbReference type="SAM" id="Phobius"/>
    </source>
</evidence>
<dbReference type="RefSeq" id="WP_289350283.1">
    <property type="nucleotide sequence ID" value="NZ_JAUCFI010000003.1"/>
</dbReference>
<feature type="transmembrane region" description="Helical" evidence="1">
    <location>
        <begin position="193"/>
        <end position="217"/>
    </location>
</feature>
<name>A0AAJ1VCX2_9BACI</name>
<accession>A0AAJ1VCX2</accession>
<gene>
    <name evidence="2" type="ORF">QUF85_17195</name>
</gene>
<evidence type="ECO:0000313" key="3">
    <source>
        <dbReference type="Proteomes" id="UP001238973"/>
    </source>
</evidence>
<keyword evidence="1" id="KW-0472">Membrane</keyword>
<reference evidence="2" key="1">
    <citation type="submission" date="2023-06" db="EMBL/GenBank/DDBJ databases">
        <title>Comparative genomics of Bacillaceae isolates and their secondary metabolite potential.</title>
        <authorList>
            <person name="Song L."/>
            <person name="Nielsen L.J."/>
            <person name="Mohite O."/>
            <person name="Xu X."/>
            <person name="Weber T."/>
            <person name="Kovacs A.T."/>
        </authorList>
    </citation>
    <scope>NUCLEOTIDE SEQUENCE</scope>
    <source>
        <strain evidence="2">G1S1</strain>
    </source>
</reference>
<evidence type="ECO:0000313" key="2">
    <source>
        <dbReference type="EMBL" id="MDM5285010.1"/>
    </source>
</evidence>
<sequence length="295" mass="32527">MKNFVPKFLFFAAIVLLFSTVTEPLLSYADTKPTKKFEDDFFFGEGILENLTYEDLNKLSDNELENLGVYTGEGAEEFNEEILDDDFDFEAAVEDLDISKMENDEKEEFLILVKETATISGTEEVKLLEEALIGLFDGNSETFNDLEATQEQLEEKYLEKLEFEEIALVSKVKKVLFGSDTVYAAKKKGKVAVGIYVAGAAFNLAIAGVVGGGISAVKNYIKKKGIKKAQEGLSRVVTAQAKKLKIKTIRGVAIATVIGSAIGFALNYGDPGTAIAKFIDGRDWYKNNGWIDITK</sequence>
<dbReference type="Proteomes" id="UP001238973">
    <property type="component" value="Unassembled WGS sequence"/>
</dbReference>
<organism evidence="2 3">
    <name type="scientific">Peribacillus frigoritolerans</name>
    <dbReference type="NCBI Taxonomy" id="450367"/>
    <lineage>
        <taxon>Bacteria</taxon>
        <taxon>Bacillati</taxon>
        <taxon>Bacillota</taxon>
        <taxon>Bacilli</taxon>
        <taxon>Bacillales</taxon>
        <taxon>Bacillaceae</taxon>
        <taxon>Peribacillus</taxon>
    </lineage>
</organism>
<protein>
    <submittedName>
        <fullName evidence="2">Uncharacterized protein</fullName>
    </submittedName>
</protein>
<feature type="transmembrane region" description="Helical" evidence="1">
    <location>
        <begin position="249"/>
        <end position="268"/>
    </location>
</feature>
<dbReference type="EMBL" id="JAUCFI010000003">
    <property type="protein sequence ID" value="MDM5285010.1"/>
    <property type="molecule type" value="Genomic_DNA"/>
</dbReference>
<keyword evidence="1" id="KW-1133">Transmembrane helix</keyword>
<comment type="caution">
    <text evidence="2">The sequence shown here is derived from an EMBL/GenBank/DDBJ whole genome shotgun (WGS) entry which is preliminary data.</text>
</comment>
<dbReference type="AlphaFoldDB" id="A0AAJ1VCX2"/>
<proteinExistence type="predicted"/>
<keyword evidence="1" id="KW-0812">Transmembrane</keyword>